<protein>
    <submittedName>
        <fullName evidence="1">Unnamed protein product</fullName>
    </submittedName>
</protein>
<sequence length="201" mass="22523">MINILNYIFGLSLLIVSSYSLNSDGLPTSIRSNSGCVVPTTIASSKGFNVKYYSKHNLLPTWSALFSSTNIYKEYTELTPVSSAHAVQGDINLEYAGYPGYPGTLTTWGMVFDGSSFLAEFTTYFKPTETGFYQFFWEDVDNAIMLFIGEDAFSCCDGTADPSNSGLDYFMWITNQMQNHNIGSDYFYFEADIFRPQFNGN</sequence>
<keyword evidence="2" id="KW-1185">Reference proteome</keyword>
<gene>
    <name evidence="1" type="ORF">Cboi01_000368600</name>
</gene>
<name>A0ACB5TU98_CANBO</name>
<dbReference type="Proteomes" id="UP001165101">
    <property type="component" value="Unassembled WGS sequence"/>
</dbReference>
<comment type="caution">
    <text evidence="1">The sequence shown here is derived from an EMBL/GenBank/DDBJ whole genome shotgun (WGS) entry which is preliminary data.</text>
</comment>
<proteinExistence type="predicted"/>
<reference evidence="1" key="1">
    <citation type="submission" date="2023-04" db="EMBL/GenBank/DDBJ databases">
        <title>Candida boidinii NBRC 1967.</title>
        <authorList>
            <person name="Ichikawa N."/>
            <person name="Sato H."/>
            <person name="Tonouchi N."/>
        </authorList>
    </citation>
    <scope>NUCLEOTIDE SEQUENCE</scope>
    <source>
        <strain evidence="1">NBRC 1967</strain>
    </source>
</reference>
<dbReference type="EMBL" id="BSXV01002102">
    <property type="protein sequence ID" value="GME94881.1"/>
    <property type="molecule type" value="Genomic_DNA"/>
</dbReference>
<evidence type="ECO:0000313" key="2">
    <source>
        <dbReference type="Proteomes" id="UP001165101"/>
    </source>
</evidence>
<evidence type="ECO:0000313" key="1">
    <source>
        <dbReference type="EMBL" id="GME94881.1"/>
    </source>
</evidence>
<organism evidence="1 2">
    <name type="scientific">Candida boidinii</name>
    <name type="common">Yeast</name>
    <dbReference type="NCBI Taxonomy" id="5477"/>
    <lineage>
        <taxon>Eukaryota</taxon>
        <taxon>Fungi</taxon>
        <taxon>Dikarya</taxon>
        <taxon>Ascomycota</taxon>
        <taxon>Saccharomycotina</taxon>
        <taxon>Pichiomycetes</taxon>
        <taxon>Pichiales</taxon>
        <taxon>Pichiaceae</taxon>
        <taxon>Ogataea</taxon>
        <taxon>Ogataea/Candida clade</taxon>
    </lineage>
</organism>
<accession>A0ACB5TU98</accession>